<evidence type="ECO:0000256" key="1">
    <source>
        <dbReference type="ARBA" id="ARBA00005417"/>
    </source>
</evidence>
<evidence type="ECO:0000256" key="5">
    <source>
        <dbReference type="SAM" id="MobiDB-lite"/>
    </source>
</evidence>
<dbReference type="InterPro" id="IPR017871">
    <property type="entry name" value="ABC_transporter-like_CS"/>
</dbReference>
<evidence type="ECO:0000256" key="4">
    <source>
        <dbReference type="ARBA" id="ARBA00022840"/>
    </source>
</evidence>
<keyword evidence="2" id="KW-0813">Transport</keyword>
<dbReference type="GO" id="GO:0005524">
    <property type="term" value="F:ATP binding"/>
    <property type="evidence" value="ECO:0007669"/>
    <property type="project" value="UniProtKB-KW"/>
</dbReference>
<dbReference type="InterPro" id="IPR003439">
    <property type="entry name" value="ABC_transporter-like_ATP-bd"/>
</dbReference>
<dbReference type="PROSITE" id="PS00211">
    <property type="entry name" value="ABC_TRANSPORTER_1"/>
    <property type="match status" value="1"/>
</dbReference>
<protein>
    <submittedName>
        <fullName evidence="7">Osmoprotectant transport system ATP-binding protein</fullName>
    </submittedName>
</protein>
<dbReference type="SMART" id="SM00382">
    <property type="entry name" value="AAA"/>
    <property type="match status" value="1"/>
</dbReference>
<feature type="domain" description="ABC transporter" evidence="6">
    <location>
        <begin position="2"/>
        <end position="236"/>
    </location>
</feature>
<dbReference type="PROSITE" id="PS50893">
    <property type="entry name" value="ABC_TRANSPORTER_2"/>
    <property type="match status" value="1"/>
</dbReference>
<dbReference type="Pfam" id="PF00005">
    <property type="entry name" value="ABC_tran"/>
    <property type="match status" value="1"/>
</dbReference>
<gene>
    <name evidence="7" type="ORF">HNP73_004252</name>
</gene>
<proteinExistence type="inferred from homology"/>
<dbReference type="EMBL" id="JACHFM010000006">
    <property type="protein sequence ID" value="MBB5224283.1"/>
    <property type="molecule type" value="Genomic_DNA"/>
</dbReference>
<dbReference type="AlphaFoldDB" id="A0A840SYJ9"/>
<dbReference type="PANTHER" id="PTHR43117:SF4">
    <property type="entry name" value="OSMOPROTECTANT IMPORT ATP-BINDING PROTEIN OSMV"/>
    <property type="match status" value="1"/>
</dbReference>
<dbReference type="PANTHER" id="PTHR43117">
    <property type="entry name" value="OSMOPROTECTANT IMPORT ATP-BINDING PROTEIN OSMV"/>
    <property type="match status" value="1"/>
</dbReference>
<keyword evidence="3" id="KW-0547">Nucleotide-binding</keyword>
<keyword evidence="4 7" id="KW-0067">ATP-binding</keyword>
<dbReference type="Proteomes" id="UP000549457">
    <property type="component" value="Unassembled WGS sequence"/>
</dbReference>
<evidence type="ECO:0000313" key="8">
    <source>
        <dbReference type="Proteomes" id="UP000549457"/>
    </source>
</evidence>
<keyword evidence="8" id="KW-1185">Reference proteome</keyword>
<feature type="region of interest" description="Disordered" evidence="5">
    <location>
        <begin position="317"/>
        <end position="346"/>
    </location>
</feature>
<organism evidence="7 8">
    <name type="scientific">Amaricoccus macauensis</name>
    <dbReference type="NCBI Taxonomy" id="57001"/>
    <lineage>
        <taxon>Bacteria</taxon>
        <taxon>Pseudomonadati</taxon>
        <taxon>Pseudomonadota</taxon>
        <taxon>Alphaproteobacteria</taxon>
        <taxon>Rhodobacterales</taxon>
        <taxon>Paracoccaceae</taxon>
        <taxon>Amaricoccus</taxon>
    </lineage>
</organism>
<dbReference type="InterPro" id="IPR027417">
    <property type="entry name" value="P-loop_NTPase"/>
</dbReference>
<evidence type="ECO:0000313" key="7">
    <source>
        <dbReference type="EMBL" id="MBB5224283.1"/>
    </source>
</evidence>
<accession>A0A840SYJ9</accession>
<evidence type="ECO:0000256" key="3">
    <source>
        <dbReference type="ARBA" id="ARBA00022741"/>
    </source>
</evidence>
<dbReference type="Gene3D" id="3.40.50.300">
    <property type="entry name" value="P-loop containing nucleotide triphosphate hydrolases"/>
    <property type="match status" value="1"/>
</dbReference>
<sequence>MIELDTLRKSYGDEVVVDDVSLTLETGTITAVVGTSGSGKSTLLKLVNRLVEPESGTVRVDGTDTRALPLTELRRSIGYVIQDNGLFPHWSVARNVGAVPRLLGWPQDEIDARVSELLELMRLDPERIGPRYPHELSGGQAQRVGVARALAARPRMMLMDEPFGALDPVIRQEARAELAAIQRRLGATVLLVTHDMGEALSLGDQIAVMEAGRLLQVGTPAEIVLSPAAPQVRALIGEDERGFRHLALLPLAPLVRPNRAHVPTGGAELGEPLAAGASCADALSRMIWTGARMLPVAGQAGEPPGVVAIEDVLAAGRAGGPQTGRSGRPDGVGSGCDGRRNRGTGR</sequence>
<evidence type="ECO:0000259" key="6">
    <source>
        <dbReference type="PROSITE" id="PS50893"/>
    </source>
</evidence>
<name>A0A840SYJ9_9RHOB</name>
<dbReference type="FunFam" id="3.40.50.300:FF:000425">
    <property type="entry name" value="Probable ABC transporter, ATP-binding subunit"/>
    <property type="match status" value="1"/>
</dbReference>
<dbReference type="InterPro" id="IPR003593">
    <property type="entry name" value="AAA+_ATPase"/>
</dbReference>
<dbReference type="SUPFAM" id="SSF52540">
    <property type="entry name" value="P-loop containing nucleoside triphosphate hydrolases"/>
    <property type="match status" value="1"/>
</dbReference>
<reference evidence="7 8" key="1">
    <citation type="submission" date="2020-08" db="EMBL/GenBank/DDBJ databases">
        <title>Genomic Encyclopedia of Type Strains, Phase IV (KMG-IV): sequencing the most valuable type-strain genomes for metagenomic binning, comparative biology and taxonomic classification.</title>
        <authorList>
            <person name="Goeker M."/>
        </authorList>
    </citation>
    <scope>NUCLEOTIDE SEQUENCE [LARGE SCALE GENOMIC DNA]</scope>
    <source>
        <strain evidence="7 8">DSM 101730</strain>
    </source>
</reference>
<dbReference type="RefSeq" id="WP_184154812.1">
    <property type="nucleotide sequence ID" value="NZ_JACHFM010000006.1"/>
</dbReference>
<evidence type="ECO:0000256" key="2">
    <source>
        <dbReference type="ARBA" id="ARBA00022448"/>
    </source>
</evidence>
<comment type="similarity">
    <text evidence="1">Belongs to the ABC transporter superfamily.</text>
</comment>
<comment type="caution">
    <text evidence="7">The sequence shown here is derived from an EMBL/GenBank/DDBJ whole genome shotgun (WGS) entry which is preliminary data.</text>
</comment>
<dbReference type="GO" id="GO:0015697">
    <property type="term" value="P:quaternary ammonium group transport"/>
    <property type="evidence" value="ECO:0007669"/>
    <property type="project" value="UniProtKB-ARBA"/>
</dbReference>
<dbReference type="GO" id="GO:0016887">
    <property type="term" value="F:ATP hydrolysis activity"/>
    <property type="evidence" value="ECO:0007669"/>
    <property type="project" value="InterPro"/>
</dbReference>